<evidence type="ECO:0000313" key="1">
    <source>
        <dbReference type="EMBL" id="MES1920850.1"/>
    </source>
</evidence>
<accession>A0ABV2AME1</accession>
<sequence length="105" mass="12392">LEAIKIVTTTDKIKFYGKEKFTEMTIKSLLQESDFSTSKLVSKNSDFIAFSQNNSLFRPLNFKYDIRRQFIWYLSTLENSLNMIIHFNSVILRSLLKMSLDSVYF</sequence>
<feature type="non-terminal residue" evidence="1">
    <location>
        <position position="1"/>
    </location>
</feature>
<gene>
    <name evidence="1" type="ORF">MHBO_002474</name>
</gene>
<keyword evidence="2" id="KW-1185">Reference proteome</keyword>
<evidence type="ECO:0000313" key="2">
    <source>
        <dbReference type="Proteomes" id="UP001439008"/>
    </source>
</evidence>
<comment type="caution">
    <text evidence="1">The sequence shown here is derived from an EMBL/GenBank/DDBJ whole genome shotgun (WGS) entry which is preliminary data.</text>
</comment>
<dbReference type="Proteomes" id="UP001439008">
    <property type="component" value="Unassembled WGS sequence"/>
</dbReference>
<dbReference type="EMBL" id="JBDODL010000907">
    <property type="protein sequence ID" value="MES1920850.1"/>
    <property type="molecule type" value="Genomic_DNA"/>
</dbReference>
<proteinExistence type="predicted"/>
<reference evidence="1 2" key="1">
    <citation type="journal article" date="2024" name="BMC Biol.">
        <title>Comparative genomics of Ascetosporea gives new insight into the evolutionary basis for animal parasitism in Rhizaria.</title>
        <authorList>
            <person name="Hiltunen Thoren M."/>
            <person name="Onut-Brannstrom I."/>
            <person name="Alfjorden A."/>
            <person name="Peckova H."/>
            <person name="Swords F."/>
            <person name="Hooper C."/>
            <person name="Holzer A.S."/>
            <person name="Bass D."/>
            <person name="Burki F."/>
        </authorList>
    </citation>
    <scope>NUCLEOTIDE SEQUENCE [LARGE SCALE GENOMIC DNA]</scope>
    <source>
        <strain evidence="1">20-A016</strain>
    </source>
</reference>
<organism evidence="1 2">
    <name type="scientific">Bonamia ostreae</name>
    <dbReference type="NCBI Taxonomy" id="126728"/>
    <lineage>
        <taxon>Eukaryota</taxon>
        <taxon>Sar</taxon>
        <taxon>Rhizaria</taxon>
        <taxon>Endomyxa</taxon>
        <taxon>Ascetosporea</taxon>
        <taxon>Haplosporida</taxon>
        <taxon>Bonamia</taxon>
    </lineage>
</organism>
<name>A0ABV2AME1_9EUKA</name>
<protein>
    <submittedName>
        <fullName evidence="1">Uncharacterized protein</fullName>
    </submittedName>
</protein>